<keyword evidence="5" id="KW-0175">Coiled coil</keyword>
<keyword evidence="3" id="KW-0547">Nucleotide-binding</keyword>
<dbReference type="PANTHER" id="PTHR43335:SF4">
    <property type="entry name" value="ABC TRANSPORTER, ATP-BINDING PROTEIN"/>
    <property type="match status" value="1"/>
</dbReference>
<feature type="coiled-coil region" evidence="5">
    <location>
        <begin position="272"/>
        <end position="299"/>
    </location>
</feature>
<evidence type="ECO:0000256" key="3">
    <source>
        <dbReference type="ARBA" id="ARBA00022741"/>
    </source>
</evidence>
<evidence type="ECO:0000256" key="1">
    <source>
        <dbReference type="ARBA" id="ARBA00005417"/>
    </source>
</evidence>
<evidence type="ECO:0000256" key="2">
    <source>
        <dbReference type="ARBA" id="ARBA00022448"/>
    </source>
</evidence>
<dbReference type="InterPro" id="IPR003593">
    <property type="entry name" value="AAA+_ATPase"/>
</dbReference>
<evidence type="ECO:0000256" key="5">
    <source>
        <dbReference type="SAM" id="Coils"/>
    </source>
</evidence>
<keyword evidence="2" id="KW-0813">Transport</keyword>
<dbReference type="InterPro" id="IPR003439">
    <property type="entry name" value="ABC_transporter-like_ATP-bd"/>
</dbReference>
<evidence type="ECO:0000259" key="6">
    <source>
        <dbReference type="PROSITE" id="PS50893"/>
    </source>
</evidence>
<sequence length="303" mass="34573">MKKVLEVYNIEVKLGKQTILKTVSFDIEEGKIVGLVGPNGAGKSTTMKTIVGFIFPERGKVLINGYDVYREKEKALAGVDALIENPAFYENISGFDNLKLWKDFKKVTREQIIENAMMCGLTSEQLKKKVKKYSTGLKQRLALTKVLLGNPKFVILDEPTNGLDPTGKIEFKEIIKKVKKEKGTTFLISSHLLDELEDLCDKFVFINNGKIIKELEKSDIMQSQKYTIIFKSKKEEVLNVLDELHIKYYSIGGNEVEIELDGADITEINSYLMSKNIRVEEIKRKKKDLEEVYREIFIDNIGC</sequence>
<dbReference type="PANTHER" id="PTHR43335">
    <property type="entry name" value="ABC TRANSPORTER, ATP-BINDING PROTEIN"/>
    <property type="match status" value="1"/>
</dbReference>
<dbReference type="Pfam" id="PF00005">
    <property type="entry name" value="ABC_tran"/>
    <property type="match status" value="1"/>
</dbReference>
<name>A0ABY7BDZ0_9FIRM</name>
<evidence type="ECO:0000256" key="4">
    <source>
        <dbReference type="ARBA" id="ARBA00022840"/>
    </source>
</evidence>
<dbReference type="GO" id="GO:0005524">
    <property type="term" value="F:ATP binding"/>
    <property type="evidence" value="ECO:0007669"/>
    <property type="project" value="UniProtKB-KW"/>
</dbReference>
<accession>A0ABY7BDZ0</accession>
<reference evidence="7" key="1">
    <citation type="submission" date="2022-12" db="EMBL/GenBank/DDBJ databases">
        <authorList>
            <person name="Bing R.G."/>
            <person name="Willard D.J."/>
            <person name="Manesh M.J.H."/>
            <person name="Laemthong T."/>
            <person name="Crosby J.R."/>
            <person name="Kelly R.M."/>
        </authorList>
    </citation>
    <scope>NUCLEOTIDE SEQUENCE</scope>
    <source>
        <strain evidence="7">DSM 8991</strain>
    </source>
</reference>
<protein>
    <submittedName>
        <fullName evidence="7">ABC transporter ATP-binding protein</fullName>
    </submittedName>
</protein>
<dbReference type="Proteomes" id="UP001164745">
    <property type="component" value="Chromosome"/>
</dbReference>
<dbReference type="RefSeq" id="WP_013431186.1">
    <property type="nucleotide sequence ID" value="NZ_CP113864.1"/>
</dbReference>
<dbReference type="PROSITE" id="PS50893">
    <property type="entry name" value="ABC_TRANSPORTER_2"/>
    <property type="match status" value="1"/>
</dbReference>
<comment type="similarity">
    <text evidence="1">Belongs to the ABC transporter superfamily.</text>
</comment>
<keyword evidence="8" id="KW-1185">Reference proteome</keyword>
<keyword evidence="4 7" id="KW-0067">ATP-binding</keyword>
<proteinExistence type="inferred from homology"/>
<dbReference type="SUPFAM" id="SSF52540">
    <property type="entry name" value="P-loop containing nucleoside triphosphate hydrolases"/>
    <property type="match status" value="1"/>
</dbReference>
<evidence type="ECO:0000313" key="7">
    <source>
        <dbReference type="EMBL" id="WAM30577.1"/>
    </source>
</evidence>
<dbReference type="InterPro" id="IPR027417">
    <property type="entry name" value="P-loop_NTPase"/>
</dbReference>
<organism evidence="7 8">
    <name type="scientific">Caldicellulosiruptor naganoensis</name>
    <dbReference type="NCBI Taxonomy" id="29324"/>
    <lineage>
        <taxon>Bacteria</taxon>
        <taxon>Bacillati</taxon>
        <taxon>Bacillota</taxon>
        <taxon>Bacillota incertae sedis</taxon>
        <taxon>Caldicellulosiruptorales</taxon>
        <taxon>Caldicellulosiruptoraceae</taxon>
        <taxon>Caldicellulosiruptor</taxon>
    </lineage>
</organism>
<dbReference type="SMART" id="SM00382">
    <property type="entry name" value="AAA"/>
    <property type="match status" value="1"/>
</dbReference>
<evidence type="ECO:0000313" key="8">
    <source>
        <dbReference type="Proteomes" id="UP001164745"/>
    </source>
</evidence>
<feature type="domain" description="ABC transporter" evidence="6">
    <location>
        <begin position="5"/>
        <end position="233"/>
    </location>
</feature>
<gene>
    <name evidence="7" type="ORF">OTJ99_001334</name>
</gene>
<dbReference type="EMBL" id="CP113864">
    <property type="protein sequence ID" value="WAM30577.1"/>
    <property type="molecule type" value="Genomic_DNA"/>
</dbReference>
<dbReference type="Gene3D" id="3.40.50.300">
    <property type="entry name" value="P-loop containing nucleotide triphosphate hydrolases"/>
    <property type="match status" value="1"/>
</dbReference>